<dbReference type="GO" id="GO:0005085">
    <property type="term" value="F:guanyl-nucleotide exchange factor activity"/>
    <property type="evidence" value="ECO:0007669"/>
    <property type="project" value="UniProtKB-KW"/>
</dbReference>
<dbReference type="GO" id="GO:0005886">
    <property type="term" value="C:plasma membrane"/>
    <property type="evidence" value="ECO:0007669"/>
    <property type="project" value="TreeGrafter"/>
</dbReference>
<keyword evidence="1 2" id="KW-0344">Guanine-nucleotide releasing factor</keyword>
<sequence>MYSVKEPIEPSIFDTLTTCLDDPSVVRYSSKTKEITAATPARIIAQITSESFMDYDLVSAFFLTFRSYLSCENVLNLLLARLRWAINRLQDDGRIIRIRTFAAIRHWILNYFLDDFVGNENLRIMFCDQINGMYREVKARENGGRSDLKILIDLKRCWNGRCSMVWDFVDPACDRNPDRDITPGALENDVHFLDIPPQKQAFDRNSGLAMAIQDRGSASGAAWIDDGEDDNQGVTVHVRQKSKGSEQNMPISPTSEYSLQPMSCSLPRSTKRTSPSGDHFIGPHPVPLQIKSGMTLQSKTIPKSSGHAHKRSASFTDSVRDDRDSTEDVEGARFAGVLVQSGSLIRGRQFPPGDAVVNLLPPSAQAARLSRFDLSQRDSESLQDSALKAGAPGMKNFMGSIRRALSSRQGGSVRSRSADGSFSNPSLRGKTSTLPLNIIFYNDAIKDRKPLPSPRRHARIDLLCAEVHESFQLALSHAENQPTCHGRDAGIASGNGTQQIYHLSPAGGQEDIPANCGRLPSQITTGSRSIVIVDDTGHEMPTMSGALPLASFLGQGDVENANPDILDANHGLDWHHNSRYSIGQRSSGVLGLRRSASAGPSATLRYSAADLKDVDNDVYGMELKSMLRRSSSVGASRRLASLRSPSTGLRRYASYQSSVSRHKPGPSLDNTATTMSASFNSPERPPTRLLRRRPGGDLKKYQNVHDLEPAARPHSMLSFDAVSDSAAGSMLLMASHARTDMRKDSAGHAFPERTVSLMRTHSSQRMRASFEAVVKDFAQIPDDEDGGLEATLLKLEGKYVKRSPDLSVQDNGECDNQATHSSIQEARQSLHDGEDVYKEDQSPDLQHGPDQDLRAQLRPDPSPQTRFRTSFARRVSPIFGLATASIATGSDASYSSIPLLERGLRDESMQKPQERAFSDGDMPRPLFTSALPQQNLDDPGSSHPSIEMVEETDSMKRIPMGSSMPDELSKDSSFLLDAEDRLSDLSSELSVDVIEYSEVEPRAMSPFFAPPGTAVSGIQIPSHPLAHPPTPPFTGYTTDPLAMSINPAMHQQLPLTPGPSPTMDQKSDSLARDVEAQNSRPIPQVVNNLGHVAFILAYDSEQLAQQFTIVEKAAISEVDWTDLVDMKWDNRSPAVLNWVHYLREKDHKGIDLVTARFNIMVKWVVSQVVMTQDIHERARTIIKYIHVAANARKIRNYATMLQIVIGLTSTDCTRLKKTWDLIPGPDQRILKEMELLIQPVRNFHALRDEMETNDLQEGCIPFVGLYVHDLTYNAQKPAQIASTRDGEPLINFERYRTAAAIVKNLLRLIDLSTKYHYRPLDGLIQRCLWMAALPDSKIRILSQSLE</sequence>
<gene>
    <name evidence="6" type="ORF">UCRPC4_g03051</name>
</gene>
<dbReference type="PROSITE" id="PS50212">
    <property type="entry name" value="RASGEF_NTER"/>
    <property type="match status" value="1"/>
</dbReference>
<feature type="domain" description="N-terminal Ras-GEF" evidence="5">
    <location>
        <begin position="31"/>
        <end position="156"/>
    </location>
</feature>
<feature type="compositionally biased region" description="Polar residues" evidence="3">
    <location>
        <begin position="245"/>
        <end position="276"/>
    </location>
</feature>
<dbReference type="Pfam" id="PF00618">
    <property type="entry name" value="RasGEF_N"/>
    <property type="match status" value="1"/>
</dbReference>
<feature type="region of interest" description="Disordered" evidence="3">
    <location>
        <begin position="804"/>
        <end position="868"/>
    </location>
</feature>
<evidence type="ECO:0000256" key="2">
    <source>
        <dbReference type="PROSITE-ProRule" id="PRU00168"/>
    </source>
</evidence>
<dbReference type="PANTHER" id="PTHR23113">
    <property type="entry name" value="GUANINE NUCLEOTIDE EXCHANGE FACTOR"/>
    <property type="match status" value="1"/>
</dbReference>
<evidence type="ECO:0000259" key="5">
    <source>
        <dbReference type="PROSITE" id="PS50212"/>
    </source>
</evidence>
<feature type="domain" description="Ras-GEF" evidence="4">
    <location>
        <begin position="1099"/>
        <end position="1343"/>
    </location>
</feature>
<evidence type="ECO:0000313" key="7">
    <source>
        <dbReference type="Proteomes" id="UP000053317"/>
    </source>
</evidence>
<dbReference type="Proteomes" id="UP000053317">
    <property type="component" value="Unassembled WGS sequence"/>
</dbReference>
<dbReference type="Gene3D" id="1.20.870.10">
    <property type="entry name" value="Son of sevenless (SoS) protein Chain: S domain 1"/>
    <property type="match status" value="1"/>
</dbReference>
<feature type="compositionally biased region" description="Basic and acidic residues" evidence="3">
    <location>
        <begin position="828"/>
        <end position="857"/>
    </location>
</feature>
<feature type="compositionally biased region" description="Polar residues" evidence="3">
    <location>
        <begin position="668"/>
        <end position="681"/>
    </location>
</feature>
<dbReference type="CDD" id="cd06224">
    <property type="entry name" value="REM"/>
    <property type="match status" value="1"/>
</dbReference>
<feature type="compositionally biased region" description="Low complexity" evidence="3">
    <location>
        <begin position="406"/>
        <end position="415"/>
    </location>
</feature>
<feature type="region of interest" description="Disordered" evidence="3">
    <location>
        <begin position="239"/>
        <end position="284"/>
    </location>
</feature>
<evidence type="ECO:0000256" key="1">
    <source>
        <dbReference type="ARBA" id="ARBA00022658"/>
    </source>
</evidence>
<feature type="compositionally biased region" description="Polar residues" evidence="3">
    <location>
        <begin position="806"/>
        <end position="827"/>
    </location>
</feature>
<dbReference type="InterPro" id="IPR008937">
    <property type="entry name" value="Ras-like_GEF"/>
</dbReference>
<reference evidence="6 7" key="1">
    <citation type="submission" date="2015-05" db="EMBL/GenBank/DDBJ databases">
        <title>Distinctive expansion of gene families associated with plant cell wall degradation and secondary metabolism in the genomes of grapevine trunk pathogens.</title>
        <authorList>
            <person name="Lawrence D.P."/>
            <person name="Travadon R."/>
            <person name="Rolshausen P.E."/>
            <person name="Baumgartner K."/>
        </authorList>
    </citation>
    <scope>NUCLEOTIDE SEQUENCE [LARGE SCALE GENOMIC DNA]</scope>
    <source>
        <strain evidence="6">UCRPC4</strain>
    </source>
</reference>
<keyword evidence="7" id="KW-1185">Reference proteome</keyword>
<dbReference type="Gene3D" id="1.10.840.10">
    <property type="entry name" value="Ras guanine-nucleotide exchange factors catalytic domain"/>
    <property type="match status" value="1"/>
</dbReference>
<dbReference type="SUPFAM" id="SSF48366">
    <property type="entry name" value="Ras GEF"/>
    <property type="match status" value="1"/>
</dbReference>
<feature type="compositionally biased region" description="Basic and acidic residues" evidence="3">
    <location>
        <begin position="903"/>
        <end position="922"/>
    </location>
</feature>
<dbReference type="InterPro" id="IPR001895">
    <property type="entry name" value="RASGEF_cat_dom"/>
</dbReference>
<feature type="region of interest" description="Disordered" evidence="3">
    <location>
        <begin position="654"/>
        <end position="694"/>
    </location>
</feature>
<dbReference type="EMBL" id="LCWF01000072">
    <property type="protein sequence ID" value="KKY22851.1"/>
    <property type="molecule type" value="Genomic_DNA"/>
</dbReference>
<dbReference type="PROSITE" id="PS50009">
    <property type="entry name" value="RASGEF_CAT"/>
    <property type="match status" value="1"/>
</dbReference>
<evidence type="ECO:0000313" key="6">
    <source>
        <dbReference type="EMBL" id="KKY22851.1"/>
    </source>
</evidence>
<dbReference type="GO" id="GO:0007265">
    <property type="term" value="P:Ras protein signal transduction"/>
    <property type="evidence" value="ECO:0007669"/>
    <property type="project" value="TreeGrafter"/>
</dbReference>
<dbReference type="SMART" id="SM00147">
    <property type="entry name" value="RasGEF"/>
    <property type="match status" value="1"/>
</dbReference>
<protein>
    <submittedName>
        <fullName evidence="6">Putative low temperature essential 1</fullName>
    </submittedName>
</protein>
<name>A0A0G2EL47_PHACM</name>
<feature type="region of interest" description="Disordered" evidence="3">
    <location>
        <begin position="405"/>
        <end position="426"/>
    </location>
</feature>
<dbReference type="InterPro" id="IPR036964">
    <property type="entry name" value="RASGEF_cat_dom_sf"/>
</dbReference>
<comment type="caution">
    <text evidence="6">The sequence shown here is derived from an EMBL/GenBank/DDBJ whole genome shotgun (WGS) entry which is preliminary data.</text>
</comment>
<reference evidence="6 7" key="2">
    <citation type="submission" date="2015-05" db="EMBL/GenBank/DDBJ databases">
        <authorList>
            <person name="Morales-Cruz A."/>
            <person name="Amrine K.C."/>
            <person name="Cantu D."/>
        </authorList>
    </citation>
    <scope>NUCLEOTIDE SEQUENCE [LARGE SCALE GENOMIC DNA]</scope>
    <source>
        <strain evidence="6">UCRPC4</strain>
    </source>
</reference>
<proteinExistence type="predicted"/>
<dbReference type="PANTHER" id="PTHR23113:SF363">
    <property type="entry name" value="PROTEIN SON OF SEVENLESS"/>
    <property type="match status" value="1"/>
</dbReference>
<feature type="region of interest" description="Disordered" evidence="3">
    <location>
        <begin position="299"/>
        <end position="327"/>
    </location>
</feature>
<dbReference type="InterPro" id="IPR000651">
    <property type="entry name" value="Ras-like_Gua-exchang_fac_N"/>
</dbReference>
<dbReference type="InterPro" id="IPR023578">
    <property type="entry name" value="Ras_GEF_dom_sf"/>
</dbReference>
<feature type="region of interest" description="Disordered" evidence="3">
    <location>
        <begin position="903"/>
        <end position="945"/>
    </location>
</feature>
<accession>A0A0G2EL47</accession>
<evidence type="ECO:0000256" key="3">
    <source>
        <dbReference type="SAM" id="MobiDB-lite"/>
    </source>
</evidence>
<dbReference type="Pfam" id="PF00617">
    <property type="entry name" value="RasGEF"/>
    <property type="match status" value="1"/>
</dbReference>
<dbReference type="OrthoDB" id="10254377at2759"/>
<evidence type="ECO:0000259" key="4">
    <source>
        <dbReference type="PROSITE" id="PS50009"/>
    </source>
</evidence>
<organism evidence="6 7">
    <name type="scientific">Phaeomoniella chlamydospora</name>
    <name type="common">Phaeoacremonium chlamydosporum</name>
    <dbReference type="NCBI Taxonomy" id="158046"/>
    <lineage>
        <taxon>Eukaryota</taxon>
        <taxon>Fungi</taxon>
        <taxon>Dikarya</taxon>
        <taxon>Ascomycota</taxon>
        <taxon>Pezizomycotina</taxon>
        <taxon>Eurotiomycetes</taxon>
        <taxon>Chaetothyriomycetidae</taxon>
        <taxon>Phaeomoniellales</taxon>
        <taxon>Phaeomoniellaceae</taxon>
        <taxon>Phaeomoniella</taxon>
    </lineage>
</organism>
<dbReference type="SMART" id="SM00229">
    <property type="entry name" value="RasGEFN"/>
    <property type="match status" value="1"/>
</dbReference>